<reference evidence="1" key="1">
    <citation type="submission" date="2014-09" db="EMBL/GenBank/DDBJ databases">
        <authorList>
            <person name="Magalhaes I.L.F."/>
            <person name="Oliveira U."/>
            <person name="Santos F.R."/>
            <person name="Vidigal T.H.D.A."/>
            <person name="Brescovit A.D."/>
            <person name="Santos A.J."/>
        </authorList>
    </citation>
    <scope>NUCLEOTIDE SEQUENCE</scope>
    <source>
        <tissue evidence="1">Shoot tissue taken approximately 20 cm above the soil surface</tissue>
    </source>
</reference>
<protein>
    <submittedName>
        <fullName evidence="1">Uncharacterized protein</fullName>
    </submittedName>
</protein>
<reference evidence="1" key="2">
    <citation type="journal article" date="2015" name="Data Brief">
        <title>Shoot transcriptome of the giant reed, Arundo donax.</title>
        <authorList>
            <person name="Barrero R.A."/>
            <person name="Guerrero F.D."/>
            <person name="Moolhuijzen P."/>
            <person name="Goolsby J.A."/>
            <person name="Tidwell J."/>
            <person name="Bellgard S.E."/>
            <person name="Bellgard M.I."/>
        </authorList>
    </citation>
    <scope>NUCLEOTIDE SEQUENCE</scope>
    <source>
        <tissue evidence="1">Shoot tissue taken approximately 20 cm above the soil surface</tissue>
    </source>
</reference>
<organism evidence="1">
    <name type="scientific">Arundo donax</name>
    <name type="common">Giant reed</name>
    <name type="synonym">Donax arundinaceus</name>
    <dbReference type="NCBI Taxonomy" id="35708"/>
    <lineage>
        <taxon>Eukaryota</taxon>
        <taxon>Viridiplantae</taxon>
        <taxon>Streptophyta</taxon>
        <taxon>Embryophyta</taxon>
        <taxon>Tracheophyta</taxon>
        <taxon>Spermatophyta</taxon>
        <taxon>Magnoliopsida</taxon>
        <taxon>Liliopsida</taxon>
        <taxon>Poales</taxon>
        <taxon>Poaceae</taxon>
        <taxon>PACMAD clade</taxon>
        <taxon>Arundinoideae</taxon>
        <taxon>Arundineae</taxon>
        <taxon>Arundo</taxon>
    </lineage>
</organism>
<sequence>MACTLQLHCSFRPAS</sequence>
<accession>A0A0A9A750</accession>
<evidence type="ECO:0000313" key="1">
    <source>
        <dbReference type="EMBL" id="JAD45753.1"/>
    </source>
</evidence>
<proteinExistence type="predicted"/>
<name>A0A0A9A750_ARUDO</name>
<dbReference type="EMBL" id="GBRH01252142">
    <property type="protein sequence ID" value="JAD45753.1"/>
    <property type="molecule type" value="Transcribed_RNA"/>
</dbReference>